<reference evidence="2 3" key="1">
    <citation type="submission" date="2019-03" db="EMBL/GenBank/DDBJ databases">
        <title>Genomic Encyclopedia of Type Strains, Phase IV (KMG-IV): sequencing the most valuable type-strain genomes for metagenomic binning, comparative biology and taxonomic classification.</title>
        <authorList>
            <person name="Goeker M."/>
        </authorList>
    </citation>
    <scope>NUCLEOTIDE SEQUENCE [LARGE SCALE GENOMIC DNA]</scope>
    <source>
        <strain evidence="2 3">DSM 100556</strain>
    </source>
</reference>
<accession>A0A4R1QY26</accession>
<dbReference type="RefSeq" id="WP_031390373.1">
    <property type="nucleotide sequence ID" value="NZ_JPNB01000001.1"/>
</dbReference>
<dbReference type="AlphaFoldDB" id="A0A4R1QY26"/>
<dbReference type="Pfam" id="PF14512">
    <property type="entry name" value="TM1586_NiRdase"/>
    <property type="match status" value="1"/>
</dbReference>
<sequence length="235" mass="26477">MRSSIENRVSRRKFEKEPITSQEKENIICFVHQLNEASGLTMAFMEDGSGAFEKLRKSYGLFTNVRSLILMKGKKGDKDLKEKIGYYGEDLVLAITDLGLGTCWVGGSFDKDELPVDNGEELVCVIVVGKVEAPSQKEKIVRSATHRKVKRMEERIISDQPLPQWVQNGMKAVLFAPSAKNTQKVMFEYENNVLCAQIADDYSMDMVDLGIAKKHFEIEAKGKFEFGNGGIFHLE</sequence>
<dbReference type="OrthoDB" id="9814075at2"/>
<comment type="caution">
    <text evidence="2">The sequence shown here is derived from an EMBL/GenBank/DDBJ whole genome shotgun (WGS) entry which is preliminary data.</text>
</comment>
<evidence type="ECO:0000259" key="1">
    <source>
        <dbReference type="Pfam" id="PF14512"/>
    </source>
</evidence>
<dbReference type="Gene3D" id="3.40.109.10">
    <property type="entry name" value="NADH Oxidase"/>
    <property type="match status" value="1"/>
</dbReference>
<dbReference type="STRING" id="1469948.GCA_000732725_01662"/>
<name>A0A4R1QY26_9FIRM</name>
<dbReference type="InterPro" id="IPR029478">
    <property type="entry name" value="TM1586_NiRdase"/>
</dbReference>
<feature type="domain" description="Putative nitroreductase TM1586" evidence="1">
    <location>
        <begin position="4"/>
        <end position="220"/>
    </location>
</feature>
<dbReference type="SUPFAM" id="SSF55469">
    <property type="entry name" value="FMN-dependent nitroreductase-like"/>
    <property type="match status" value="1"/>
</dbReference>
<dbReference type="InterPro" id="IPR000415">
    <property type="entry name" value="Nitroreductase-like"/>
</dbReference>
<gene>
    <name evidence="2" type="ORF">EDD76_111174</name>
</gene>
<dbReference type="Proteomes" id="UP000295718">
    <property type="component" value="Unassembled WGS sequence"/>
</dbReference>
<keyword evidence="3" id="KW-1185">Reference proteome</keyword>
<evidence type="ECO:0000313" key="2">
    <source>
        <dbReference type="EMBL" id="TCL56680.1"/>
    </source>
</evidence>
<proteinExistence type="predicted"/>
<dbReference type="GO" id="GO:0016491">
    <property type="term" value="F:oxidoreductase activity"/>
    <property type="evidence" value="ECO:0007669"/>
    <property type="project" value="InterPro"/>
</dbReference>
<evidence type="ECO:0000313" key="3">
    <source>
        <dbReference type="Proteomes" id="UP000295718"/>
    </source>
</evidence>
<dbReference type="EMBL" id="SLUO01000011">
    <property type="protein sequence ID" value="TCL56680.1"/>
    <property type="molecule type" value="Genomic_DNA"/>
</dbReference>
<protein>
    <submittedName>
        <fullName evidence="2">Putative nitroreductase</fullName>
    </submittedName>
</protein>
<organism evidence="2 3">
    <name type="scientific">Kineothrix alysoides</name>
    <dbReference type="NCBI Taxonomy" id="1469948"/>
    <lineage>
        <taxon>Bacteria</taxon>
        <taxon>Bacillati</taxon>
        <taxon>Bacillota</taxon>
        <taxon>Clostridia</taxon>
        <taxon>Lachnospirales</taxon>
        <taxon>Lachnospiraceae</taxon>
        <taxon>Kineothrix</taxon>
    </lineage>
</organism>